<proteinExistence type="predicted"/>
<dbReference type="SUPFAM" id="SSF52047">
    <property type="entry name" value="RNI-like"/>
    <property type="match status" value="1"/>
</dbReference>
<reference evidence="1" key="2">
    <citation type="journal article" name="Front. Microbiol.">
        <title>Degradative Capacity of Two Strains of Rhodonia placenta: From Phenotype to Genotype.</title>
        <authorList>
            <person name="Kolle M."/>
            <person name="Horta M.A.C."/>
            <person name="Nowrousian M."/>
            <person name="Ohm R.A."/>
            <person name="Benz J.P."/>
            <person name="Pilgard A."/>
        </authorList>
    </citation>
    <scope>NUCLEOTIDE SEQUENCE</scope>
    <source>
        <strain evidence="1">FPRL280</strain>
    </source>
</reference>
<evidence type="ECO:0000313" key="1">
    <source>
        <dbReference type="EMBL" id="KAF9816737.1"/>
    </source>
</evidence>
<name>A0A8H7P4U7_9APHY</name>
<protein>
    <submittedName>
        <fullName evidence="1">Uncharacterized protein</fullName>
    </submittedName>
</protein>
<organism evidence="1 2">
    <name type="scientific">Rhodonia placenta</name>
    <dbReference type="NCBI Taxonomy" id="104341"/>
    <lineage>
        <taxon>Eukaryota</taxon>
        <taxon>Fungi</taxon>
        <taxon>Dikarya</taxon>
        <taxon>Basidiomycota</taxon>
        <taxon>Agaricomycotina</taxon>
        <taxon>Agaricomycetes</taxon>
        <taxon>Polyporales</taxon>
        <taxon>Adustoporiaceae</taxon>
        <taxon>Rhodonia</taxon>
    </lineage>
</organism>
<dbReference type="Proteomes" id="UP000639403">
    <property type="component" value="Unassembled WGS sequence"/>
</dbReference>
<dbReference type="Gene3D" id="3.80.10.10">
    <property type="entry name" value="Ribonuclease Inhibitor"/>
    <property type="match status" value="1"/>
</dbReference>
<dbReference type="AlphaFoldDB" id="A0A8H7P4U7"/>
<evidence type="ECO:0000313" key="2">
    <source>
        <dbReference type="Proteomes" id="UP000639403"/>
    </source>
</evidence>
<sequence length="638" mass="71334">MVRPFPNEIWLDIFYGLAKEGEYDVLERCRVVCKDFELMARECLQLNMRFKNVEEVERIKVDVPGGRSLRRWGGPQRVYILGGNQEDGCRPIPHLATFASRLAGRWPRIEELSITDAVWRARDLDLDTIVRDLAASTITKLRVINIILPSILTFGCLLCALPHLKKLTLCDVQFTQHPLVAGSISRLHLLPRTQLKTLYLTDGRDDSELRPSFVELVDLMAAVSNRRCLVPSPNLAQVSPWNAVRSLTLDHVTFPSVTTFARLLCALPALKSLKLEDLYAFVKHGFDLTSVPVLPGLPLHLADVDLGNNLRSDPCSVADLVDFFIATGLSEDLRRITACLSSSPRVTTVCDAALDRLVKHSQSLRHLSLHQSSFGHVLSDTDEWRVDHSAAPYFDVSCNTYLERLDLTVDIDQEHIPHLCAPVLEILSQVTSAHISRIQVNFWPCYLLGVKFDVDLGELMDGLPQLDVMFSRPIFNNLTDVIIHIRTLDRRNVRDKELAHSLQLCLPMLDARGILSLSSMGLDWDEETGEWRSHRIERVSAQDAVVTDAGADADNDRRQPVCVSPAVYADAQTPSSSNSTDAQVPADSACDDGLILQNATAGSVYPWINLRQTITVRLPVGPCRRRSSDADLRTSRYG</sequence>
<gene>
    <name evidence="1" type="ORF">IEO21_03899</name>
</gene>
<reference evidence="1" key="1">
    <citation type="submission" date="2020-11" db="EMBL/GenBank/DDBJ databases">
        <authorList>
            <person name="Koelle M."/>
            <person name="Horta M.A.C."/>
            <person name="Nowrousian M."/>
            <person name="Ohm R.A."/>
            <person name="Benz P."/>
            <person name="Pilgard A."/>
        </authorList>
    </citation>
    <scope>NUCLEOTIDE SEQUENCE</scope>
    <source>
        <strain evidence="1">FPRL280</strain>
    </source>
</reference>
<dbReference type="InterPro" id="IPR032675">
    <property type="entry name" value="LRR_dom_sf"/>
</dbReference>
<comment type="caution">
    <text evidence="1">The sequence shown here is derived from an EMBL/GenBank/DDBJ whole genome shotgun (WGS) entry which is preliminary data.</text>
</comment>
<dbReference type="EMBL" id="JADOXO010000053">
    <property type="protein sequence ID" value="KAF9816737.1"/>
    <property type="molecule type" value="Genomic_DNA"/>
</dbReference>
<accession>A0A8H7P4U7</accession>